<keyword evidence="3" id="KW-1185">Reference proteome</keyword>
<evidence type="ECO:0000313" key="3">
    <source>
        <dbReference type="Proteomes" id="UP000319478"/>
    </source>
</evidence>
<dbReference type="EMBL" id="BJNN01000108">
    <property type="protein sequence ID" value="GEC64136.1"/>
    <property type="molecule type" value="Genomic_DNA"/>
</dbReference>
<gene>
    <name evidence="2" type="ORF">GHA01_19850</name>
</gene>
<organism evidence="2 3">
    <name type="scientific">Novacetimonas hansenii</name>
    <name type="common">Komagataeibacter hansenii</name>
    <dbReference type="NCBI Taxonomy" id="436"/>
    <lineage>
        <taxon>Bacteria</taxon>
        <taxon>Pseudomonadati</taxon>
        <taxon>Pseudomonadota</taxon>
        <taxon>Alphaproteobacteria</taxon>
        <taxon>Acetobacterales</taxon>
        <taxon>Acetobacteraceae</taxon>
        <taxon>Novacetimonas</taxon>
    </lineage>
</organism>
<dbReference type="RefSeq" id="WP_048859033.1">
    <property type="nucleotide sequence ID" value="NZ_BJNN01000108.1"/>
</dbReference>
<dbReference type="InterPro" id="IPR041595">
    <property type="entry name" value="Inorganic_Pase"/>
</dbReference>
<dbReference type="Proteomes" id="UP000319478">
    <property type="component" value="Unassembled WGS sequence"/>
</dbReference>
<name>A0ABQ0SFX9_NOVHA</name>
<dbReference type="Pfam" id="PF18823">
    <property type="entry name" value="InPase"/>
    <property type="match status" value="1"/>
</dbReference>
<sequence>MLILLKAMPQHPLSCFHEPTEGQKRAGNYRKTKTDFGGLPITIENEAGSVRRGRDHGGKEWATTMTCHYGYIRGTVGADGDHYDVFIGPDEKSRRVWIIQTMAPPDFRKKDEEKAMLGFGSESEARASFLRHYDNPAFLGAIREMPFDIFKRQVMATKENGGKLRGPKPVRKCFIVLGRESPA</sequence>
<accession>A0ABQ0SFX9</accession>
<reference evidence="2 3" key="1">
    <citation type="submission" date="2019-06" db="EMBL/GenBank/DDBJ databases">
        <title>Whole genome shotgun sequence of Komagataeibacter hansenii NBRC 14820.</title>
        <authorList>
            <person name="Hosoyama A."/>
            <person name="Uohara A."/>
            <person name="Ohji S."/>
            <person name="Ichikawa N."/>
        </authorList>
    </citation>
    <scope>NUCLEOTIDE SEQUENCE [LARGE SCALE GENOMIC DNA]</scope>
    <source>
        <strain evidence="2 3">NBRC 14820</strain>
    </source>
</reference>
<comment type="caution">
    <text evidence="2">The sequence shown here is derived from an EMBL/GenBank/DDBJ whole genome shotgun (WGS) entry which is preliminary data.</text>
</comment>
<proteinExistence type="predicted"/>
<feature type="domain" description="Inorganic pyrophosphatase" evidence="1">
    <location>
        <begin position="22"/>
        <end position="153"/>
    </location>
</feature>
<evidence type="ECO:0000313" key="2">
    <source>
        <dbReference type="EMBL" id="GEC64136.1"/>
    </source>
</evidence>
<evidence type="ECO:0000259" key="1">
    <source>
        <dbReference type="Pfam" id="PF18823"/>
    </source>
</evidence>
<protein>
    <recommendedName>
        <fullName evidence="1">Inorganic pyrophosphatase domain-containing protein</fullName>
    </recommendedName>
</protein>